<sequence>MGFEDNSCTALIFMSDTLKLDFSNNVLLHDLKRTRDVIFKGSCQTTYKYLLVCWFYCVDELENTVKGHYEQRLILLMAVDKGNKEDEEVTVAVAVAAEAYYTHKSFEKEMWMKNRGKGLGLKI</sequence>
<dbReference type="EMBL" id="JBBPBM010000002">
    <property type="protein sequence ID" value="KAK8596244.1"/>
    <property type="molecule type" value="Genomic_DNA"/>
</dbReference>
<comment type="caution">
    <text evidence="1">The sequence shown here is derived from an EMBL/GenBank/DDBJ whole genome shotgun (WGS) entry which is preliminary data.</text>
</comment>
<name>A0ABR2G6N9_9ROSI</name>
<evidence type="ECO:0000313" key="1">
    <source>
        <dbReference type="EMBL" id="KAK8596244.1"/>
    </source>
</evidence>
<dbReference type="Proteomes" id="UP001472677">
    <property type="component" value="Unassembled WGS sequence"/>
</dbReference>
<gene>
    <name evidence="1" type="ORF">V6N12_064743</name>
</gene>
<evidence type="ECO:0000313" key="2">
    <source>
        <dbReference type="Proteomes" id="UP001472677"/>
    </source>
</evidence>
<keyword evidence="2" id="KW-1185">Reference proteome</keyword>
<organism evidence="1 2">
    <name type="scientific">Hibiscus sabdariffa</name>
    <name type="common">roselle</name>
    <dbReference type="NCBI Taxonomy" id="183260"/>
    <lineage>
        <taxon>Eukaryota</taxon>
        <taxon>Viridiplantae</taxon>
        <taxon>Streptophyta</taxon>
        <taxon>Embryophyta</taxon>
        <taxon>Tracheophyta</taxon>
        <taxon>Spermatophyta</taxon>
        <taxon>Magnoliopsida</taxon>
        <taxon>eudicotyledons</taxon>
        <taxon>Gunneridae</taxon>
        <taxon>Pentapetalae</taxon>
        <taxon>rosids</taxon>
        <taxon>malvids</taxon>
        <taxon>Malvales</taxon>
        <taxon>Malvaceae</taxon>
        <taxon>Malvoideae</taxon>
        <taxon>Hibiscus</taxon>
    </lineage>
</organism>
<proteinExistence type="predicted"/>
<protein>
    <submittedName>
        <fullName evidence="1">Uncharacterized protein</fullName>
    </submittedName>
</protein>
<reference evidence="1 2" key="1">
    <citation type="journal article" date="2024" name="G3 (Bethesda)">
        <title>Genome assembly of Hibiscus sabdariffa L. provides insights into metabolisms of medicinal natural products.</title>
        <authorList>
            <person name="Kim T."/>
        </authorList>
    </citation>
    <scope>NUCLEOTIDE SEQUENCE [LARGE SCALE GENOMIC DNA]</scope>
    <source>
        <strain evidence="1">TK-2024</strain>
        <tissue evidence="1">Old leaves</tissue>
    </source>
</reference>
<accession>A0ABR2G6N9</accession>